<evidence type="ECO:0000313" key="2">
    <source>
        <dbReference type="EMBL" id="MPN34432.1"/>
    </source>
</evidence>
<sequence>MRLAGAAGPRDGGGSHDDQPGAAGGPLLVVGLRFLAAGTVGSAKVFAHRRHDDAVLQLQLADAAGLQKRCVRVAHGVVVLVVCSLAHPVIRPVAARDVLIGRSAV</sequence>
<comment type="caution">
    <text evidence="2">The sequence shown here is derived from an EMBL/GenBank/DDBJ whole genome shotgun (WGS) entry which is preliminary data.</text>
</comment>
<name>A0A645H7T6_9ZZZZ</name>
<feature type="region of interest" description="Disordered" evidence="1">
    <location>
        <begin position="1"/>
        <end position="22"/>
    </location>
</feature>
<accession>A0A645H7T6</accession>
<gene>
    <name evidence="2" type="ORF">SDC9_181925</name>
</gene>
<reference evidence="2" key="1">
    <citation type="submission" date="2019-08" db="EMBL/GenBank/DDBJ databases">
        <authorList>
            <person name="Kucharzyk K."/>
            <person name="Murdoch R.W."/>
            <person name="Higgins S."/>
            <person name="Loffler F."/>
        </authorList>
    </citation>
    <scope>NUCLEOTIDE SEQUENCE</scope>
</reference>
<organism evidence="2">
    <name type="scientific">bioreactor metagenome</name>
    <dbReference type="NCBI Taxonomy" id="1076179"/>
    <lineage>
        <taxon>unclassified sequences</taxon>
        <taxon>metagenomes</taxon>
        <taxon>ecological metagenomes</taxon>
    </lineage>
</organism>
<protein>
    <submittedName>
        <fullName evidence="2">Uncharacterized protein</fullName>
    </submittedName>
</protein>
<dbReference type="EMBL" id="VSSQ01087471">
    <property type="protein sequence ID" value="MPN34432.1"/>
    <property type="molecule type" value="Genomic_DNA"/>
</dbReference>
<proteinExistence type="predicted"/>
<evidence type="ECO:0000256" key="1">
    <source>
        <dbReference type="SAM" id="MobiDB-lite"/>
    </source>
</evidence>
<dbReference type="AlphaFoldDB" id="A0A645H7T6"/>